<reference evidence="2 3" key="1">
    <citation type="journal article" date="2019" name="Int. J. Syst. Evol. Microbiol.">
        <title>The Global Catalogue of Microorganisms (GCM) 10K type strain sequencing project: providing services to taxonomists for standard genome sequencing and annotation.</title>
        <authorList>
            <consortium name="The Broad Institute Genomics Platform"/>
            <consortium name="The Broad Institute Genome Sequencing Center for Infectious Disease"/>
            <person name="Wu L."/>
            <person name="Ma J."/>
        </authorList>
    </citation>
    <scope>NUCLEOTIDE SEQUENCE [LARGE SCALE GENOMIC DNA]</scope>
    <source>
        <strain evidence="2 3">CGMCC 1.3240</strain>
    </source>
</reference>
<dbReference type="PROSITE" id="PS51318">
    <property type="entry name" value="TAT"/>
    <property type="match status" value="1"/>
</dbReference>
<dbReference type="InterPro" id="IPR011042">
    <property type="entry name" value="6-blade_b-propeller_TolB-like"/>
</dbReference>
<keyword evidence="3" id="KW-1185">Reference proteome</keyword>
<dbReference type="AlphaFoldDB" id="A0ABD5V1Y1"/>
<protein>
    <submittedName>
        <fullName evidence="2">PQQ-dependent sugar dehydrogenase</fullName>
        <ecNumber evidence="2">1.1.5.-</ecNumber>
    </submittedName>
</protein>
<dbReference type="InterPro" id="IPR011041">
    <property type="entry name" value="Quinoprot_gluc/sorb_DH_b-prop"/>
</dbReference>
<accession>A0ABD5V1Y1</accession>
<dbReference type="RefSeq" id="WP_340602226.1">
    <property type="nucleotide sequence ID" value="NZ_JBBMXV010000001.1"/>
</dbReference>
<name>A0ABD5V1Y1_9EURY</name>
<evidence type="ECO:0000313" key="2">
    <source>
        <dbReference type="EMBL" id="MFC6903736.1"/>
    </source>
</evidence>
<dbReference type="Proteomes" id="UP001596312">
    <property type="component" value="Unassembled WGS sequence"/>
</dbReference>
<proteinExistence type="predicted"/>
<evidence type="ECO:0000259" key="1">
    <source>
        <dbReference type="Pfam" id="PF07995"/>
    </source>
</evidence>
<gene>
    <name evidence="2" type="ORF">ACFQGH_00835</name>
</gene>
<evidence type="ECO:0000313" key="3">
    <source>
        <dbReference type="Proteomes" id="UP001596312"/>
    </source>
</evidence>
<dbReference type="PANTHER" id="PTHR19328:SF75">
    <property type="entry name" value="ALDOSE SUGAR DEHYDROGENASE YLII"/>
    <property type="match status" value="1"/>
</dbReference>
<feature type="domain" description="Glucose/Sorbosone dehydrogenase" evidence="1">
    <location>
        <begin position="47"/>
        <end position="388"/>
    </location>
</feature>
<sequence>MRDNKQTRRRVLQAVGAMGASSITIGSATAEEGESTGYEVERLDAGLDHAWGIAFLPDDARILVTEREGRLNRVDRDDGSVETIDGVPEVHAEDQGGLLDVAVHPDYPGEPWVYLTYSAPGEGEESTTRLGRGRLDPDGDALEGFEVLHTVEPFDDSTMHYGSRIAFDEECRLYMSVGDRRFTEFGPDHVSQDTTNDIGTTLRFEPDGSAPEDNPLVDDEEASDAIYSYGHRNVQAMAFHPETGELWQGEHGEEAGDEINVIEAGGNYGWPVAHYGCEYETEIPVGDLPHEREDTVDPVYYWECPDDGFPPSGATFYDGDAFPEWQGDLLMGNIFWEYLGRFSVDGHEVQEVDPLLADCGWRIRDVEVAPDTGHIYVLLDEEDAPVVRIVPE</sequence>
<dbReference type="Pfam" id="PF07995">
    <property type="entry name" value="GSDH"/>
    <property type="match status" value="1"/>
</dbReference>
<keyword evidence="2" id="KW-0560">Oxidoreductase</keyword>
<dbReference type="EMBL" id="JBHSXQ010000001">
    <property type="protein sequence ID" value="MFC6903736.1"/>
    <property type="molecule type" value="Genomic_DNA"/>
</dbReference>
<dbReference type="InterPro" id="IPR012938">
    <property type="entry name" value="Glc/Sorbosone_DH"/>
</dbReference>
<dbReference type="PANTHER" id="PTHR19328">
    <property type="entry name" value="HEDGEHOG-INTERACTING PROTEIN"/>
    <property type="match status" value="1"/>
</dbReference>
<dbReference type="EC" id="1.1.5.-" evidence="2"/>
<comment type="caution">
    <text evidence="2">The sequence shown here is derived from an EMBL/GenBank/DDBJ whole genome shotgun (WGS) entry which is preliminary data.</text>
</comment>
<dbReference type="SUPFAM" id="SSF50952">
    <property type="entry name" value="Soluble quinoprotein glucose dehydrogenase"/>
    <property type="match status" value="1"/>
</dbReference>
<dbReference type="Gene3D" id="2.120.10.30">
    <property type="entry name" value="TolB, C-terminal domain"/>
    <property type="match status" value="1"/>
</dbReference>
<organism evidence="2 3">
    <name type="scientific">Halalkalicoccus tibetensis</name>
    <dbReference type="NCBI Taxonomy" id="175632"/>
    <lineage>
        <taxon>Archaea</taxon>
        <taxon>Methanobacteriati</taxon>
        <taxon>Methanobacteriota</taxon>
        <taxon>Stenosarchaea group</taxon>
        <taxon>Halobacteria</taxon>
        <taxon>Halobacteriales</taxon>
        <taxon>Halococcaceae</taxon>
        <taxon>Halalkalicoccus</taxon>
    </lineage>
</organism>
<dbReference type="GO" id="GO:0016491">
    <property type="term" value="F:oxidoreductase activity"/>
    <property type="evidence" value="ECO:0007669"/>
    <property type="project" value="UniProtKB-KW"/>
</dbReference>
<dbReference type="InterPro" id="IPR006311">
    <property type="entry name" value="TAT_signal"/>
</dbReference>